<dbReference type="InterPro" id="IPR052022">
    <property type="entry name" value="26kDa_periplasmic_antigen"/>
</dbReference>
<dbReference type="Pfam" id="PF04402">
    <property type="entry name" value="SIMPL"/>
    <property type="match status" value="1"/>
</dbReference>
<gene>
    <name evidence="1" type="ORF">D3H35_21400</name>
</gene>
<dbReference type="Gene3D" id="3.30.110.170">
    <property type="entry name" value="Protein of unknown function (DUF541), domain 1"/>
    <property type="match status" value="1"/>
</dbReference>
<dbReference type="InterPro" id="IPR007497">
    <property type="entry name" value="SIMPL/DUF541"/>
</dbReference>
<dbReference type="Gene3D" id="3.30.70.2970">
    <property type="entry name" value="Protein of unknown function (DUF541), domain 2"/>
    <property type="match status" value="1"/>
</dbReference>
<dbReference type="AlphaFoldDB" id="A0A398CGD3"/>
<comment type="caution">
    <text evidence="1">The sequence shown here is derived from an EMBL/GenBank/DDBJ whole genome shotgun (WGS) entry which is preliminary data.</text>
</comment>
<protein>
    <submittedName>
        <fullName evidence="1">DUF541 domain-containing protein</fullName>
    </submittedName>
</protein>
<dbReference type="EMBL" id="QXJM01000040">
    <property type="protein sequence ID" value="RIE01012.1"/>
    <property type="molecule type" value="Genomic_DNA"/>
</dbReference>
<dbReference type="GO" id="GO:0006974">
    <property type="term" value="P:DNA damage response"/>
    <property type="evidence" value="ECO:0007669"/>
    <property type="project" value="TreeGrafter"/>
</dbReference>
<dbReference type="PANTHER" id="PTHR34387:SF2">
    <property type="entry name" value="SLR1258 PROTEIN"/>
    <property type="match status" value="1"/>
</dbReference>
<reference evidence="1 2" key="1">
    <citation type="submission" date="2018-09" db="EMBL/GenBank/DDBJ databases">
        <title>Cohnella cavernae sp. nov., isolated from a karst cave.</title>
        <authorList>
            <person name="Zhu H."/>
        </authorList>
    </citation>
    <scope>NUCLEOTIDE SEQUENCE [LARGE SCALE GENOMIC DNA]</scope>
    <source>
        <strain evidence="1 2">K2E09-144</strain>
    </source>
</reference>
<dbReference type="Proteomes" id="UP000266340">
    <property type="component" value="Unassembled WGS sequence"/>
</dbReference>
<dbReference type="OrthoDB" id="1682722at2"/>
<sequence length="256" mass="26891">MKQRSWQVLTVALAVVVIGWIGFGKGEGTIVAAETPTTASAQSAVVNTVTVGASGSILVEPDVAYLNVSVDSQGTTANAAQKANADKFAAVEKALYEKYGISKKDVKTTGFYVQPEYNYTEKEGRKLTGYNASHSLQVTYRKLDGIGKLLDDLTAAGANRTDGVQFSTEKKDQYELDALKQAMANADAKAGVLAVSAKRQLGGVLNIVQGNAQNVPVIMYDQVAKVASESGASASSSVQVGQIEISASVTVQYGLK</sequence>
<dbReference type="PANTHER" id="PTHR34387">
    <property type="entry name" value="SLR1258 PROTEIN"/>
    <property type="match status" value="1"/>
</dbReference>
<evidence type="ECO:0000313" key="1">
    <source>
        <dbReference type="EMBL" id="RIE01012.1"/>
    </source>
</evidence>
<keyword evidence="2" id="KW-1185">Reference proteome</keyword>
<evidence type="ECO:0000313" key="2">
    <source>
        <dbReference type="Proteomes" id="UP000266340"/>
    </source>
</evidence>
<organism evidence="1 2">
    <name type="scientific">Cohnella faecalis</name>
    <dbReference type="NCBI Taxonomy" id="2315694"/>
    <lineage>
        <taxon>Bacteria</taxon>
        <taxon>Bacillati</taxon>
        <taxon>Bacillota</taxon>
        <taxon>Bacilli</taxon>
        <taxon>Bacillales</taxon>
        <taxon>Paenibacillaceae</taxon>
        <taxon>Cohnella</taxon>
    </lineage>
</organism>
<accession>A0A398CGD3</accession>
<dbReference type="RefSeq" id="WP_119151279.1">
    <property type="nucleotide sequence ID" value="NZ_JBHSOV010000008.1"/>
</dbReference>
<proteinExistence type="predicted"/>
<name>A0A398CGD3_9BACL</name>